<dbReference type="RefSeq" id="WP_076331691.1">
    <property type="nucleotide sequence ID" value="NZ_MRTJ01000002.1"/>
</dbReference>
<name>A0A1R1C045_PAEAM</name>
<dbReference type="AlphaFoldDB" id="A0A1R1C045"/>
<dbReference type="Proteomes" id="UP000187134">
    <property type="component" value="Unassembled WGS sequence"/>
</dbReference>
<reference evidence="2 3" key="1">
    <citation type="submission" date="2016-11" db="EMBL/GenBank/DDBJ databases">
        <title>Paenibacillus species isolates.</title>
        <authorList>
            <person name="Beno S.M."/>
        </authorList>
    </citation>
    <scope>NUCLEOTIDE SEQUENCE [LARGE SCALE GENOMIC DNA]</scope>
    <source>
        <strain evidence="2 3">FSL H8-0246</strain>
    </source>
</reference>
<evidence type="ECO:0000313" key="3">
    <source>
        <dbReference type="Proteomes" id="UP000187134"/>
    </source>
</evidence>
<dbReference type="OrthoDB" id="596297at2"/>
<dbReference type="Pfam" id="PF20275">
    <property type="entry name" value="CTD10"/>
    <property type="match status" value="1"/>
</dbReference>
<protein>
    <recommendedName>
        <fullName evidence="1">ABC-three component systems C-terminal domain-containing protein</fullName>
    </recommendedName>
</protein>
<sequence>MDDLSMAFYDMKYKEIIREKTENEFEDFFSKVMQMKYKDNFMPCRPWGQDGDKKNDGYLISERHLFAVNGPQSLNQNRMLTKINNDFTGALDYWEKYFDKWSFVHNQNSLPPKINKELLKLSTQYTSVTLTFWGPSEIRGIIFSLEEPIIRDILGPVPSKKNYTTLKFEDIQPVIKSISRRSNPGNEDLKPVPENKLLINGLSDPIIGLIKAGLLRAPLVRDYLNLQTDLNLGDQISETLRKYYEDLRDNSELEPDDIYSALAKFITDPHKTDNQVYMAAVHTILAYFFEQCTIFESVSA</sequence>
<proteinExistence type="predicted"/>
<evidence type="ECO:0000259" key="1">
    <source>
        <dbReference type="Pfam" id="PF20275"/>
    </source>
</evidence>
<comment type="caution">
    <text evidence="2">The sequence shown here is derived from an EMBL/GenBank/DDBJ whole genome shotgun (WGS) entry which is preliminary data.</text>
</comment>
<dbReference type="InterPro" id="IPR046919">
    <property type="entry name" value="ABC-3C_CTD10"/>
</dbReference>
<feature type="domain" description="ABC-three component systems C-terminal" evidence="1">
    <location>
        <begin position="169"/>
        <end position="296"/>
    </location>
</feature>
<accession>A0A1R1C045</accession>
<dbReference type="EMBL" id="MRTJ01000002">
    <property type="protein sequence ID" value="OMF15500.1"/>
    <property type="molecule type" value="Genomic_DNA"/>
</dbReference>
<gene>
    <name evidence="2" type="ORF">BK131_11595</name>
</gene>
<organism evidence="2 3">
    <name type="scientific">Paenibacillus amylolyticus</name>
    <dbReference type="NCBI Taxonomy" id="1451"/>
    <lineage>
        <taxon>Bacteria</taxon>
        <taxon>Bacillati</taxon>
        <taxon>Bacillota</taxon>
        <taxon>Bacilli</taxon>
        <taxon>Bacillales</taxon>
        <taxon>Paenibacillaceae</taxon>
        <taxon>Paenibacillus</taxon>
    </lineage>
</organism>
<evidence type="ECO:0000313" key="2">
    <source>
        <dbReference type="EMBL" id="OMF15500.1"/>
    </source>
</evidence>